<feature type="compositionally biased region" description="Basic and acidic residues" evidence="1">
    <location>
        <begin position="249"/>
        <end position="258"/>
    </location>
</feature>
<dbReference type="EMBL" id="LSRX01001201">
    <property type="protein sequence ID" value="OLP82350.1"/>
    <property type="molecule type" value="Genomic_DNA"/>
</dbReference>
<keyword evidence="2" id="KW-0812">Transmembrane</keyword>
<dbReference type="AlphaFoldDB" id="A0A1Q9CHF3"/>
<evidence type="ECO:0000256" key="2">
    <source>
        <dbReference type="SAM" id="Phobius"/>
    </source>
</evidence>
<keyword evidence="2" id="KW-1133">Transmembrane helix</keyword>
<keyword evidence="2" id="KW-0472">Membrane</keyword>
<sequence length="312" mass="33195">MLHVKLQRTVSTCRPAQTAMEAFLAAPSTRAVGPSTVPLHSANVAKQQPLRENSNAAAVVGSWAVVGAAVAFTRRGRGRCARQAEVTEAEAFDVWSPSTYGNITMDDVKKYGAAGTLSYVITELIFWAVAFPTEVFIYLQTAGHWPDFSKPEESAAVFGMVFAASNVARLLLPLRFGAALAMAPWVDENIMQRFSGGEANRAVAANAAAELRVQAARAQLGSELGNEPAMTRAAARRVEAARQELQGDAGHDGEDNKTKGNGPAFPAERAFIELVKQPPRVSHGGALSSTVDSVMAANPRIVSRMCAKTIVT</sequence>
<organism evidence="3 4">
    <name type="scientific">Symbiodinium microadriaticum</name>
    <name type="common">Dinoflagellate</name>
    <name type="synonym">Zooxanthella microadriatica</name>
    <dbReference type="NCBI Taxonomy" id="2951"/>
    <lineage>
        <taxon>Eukaryota</taxon>
        <taxon>Sar</taxon>
        <taxon>Alveolata</taxon>
        <taxon>Dinophyceae</taxon>
        <taxon>Suessiales</taxon>
        <taxon>Symbiodiniaceae</taxon>
        <taxon>Symbiodinium</taxon>
    </lineage>
</organism>
<keyword evidence="4" id="KW-1185">Reference proteome</keyword>
<comment type="caution">
    <text evidence="3">The sequence shown here is derived from an EMBL/GenBank/DDBJ whole genome shotgun (WGS) entry which is preliminary data.</text>
</comment>
<evidence type="ECO:0000313" key="4">
    <source>
        <dbReference type="Proteomes" id="UP000186817"/>
    </source>
</evidence>
<feature type="transmembrane region" description="Helical" evidence="2">
    <location>
        <begin position="117"/>
        <end position="139"/>
    </location>
</feature>
<gene>
    <name evidence="3" type="ORF">AK812_SmicGene36999</name>
</gene>
<dbReference type="OrthoDB" id="196633at2759"/>
<proteinExistence type="predicted"/>
<accession>A0A1Q9CHF3</accession>
<feature type="transmembrane region" description="Helical" evidence="2">
    <location>
        <begin position="154"/>
        <end position="172"/>
    </location>
</feature>
<name>A0A1Q9CHF3_SYMMI</name>
<protein>
    <submittedName>
        <fullName evidence="3">Uncharacterized protein</fullName>
    </submittedName>
</protein>
<evidence type="ECO:0000256" key="1">
    <source>
        <dbReference type="SAM" id="MobiDB-lite"/>
    </source>
</evidence>
<feature type="region of interest" description="Disordered" evidence="1">
    <location>
        <begin position="244"/>
        <end position="264"/>
    </location>
</feature>
<evidence type="ECO:0000313" key="3">
    <source>
        <dbReference type="EMBL" id="OLP82350.1"/>
    </source>
</evidence>
<dbReference type="Proteomes" id="UP000186817">
    <property type="component" value="Unassembled WGS sequence"/>
</dbReference>
<reference evidence="3 4" key="1">
    <citation type="submission" date="2016-02" db="EMBL/GenBank/DDBJ databases">
        <title>Genome analysis of coral dinoflagellate symbionts highlights evolutionary adaptations to a symbiotic lifestyle.</title>
        <authorList>
            <person name="Aranda M."/>
            <person name="Li Y."/>
            <person name="Liew Y.J."/>
            <person name="Baumgarten S."/>
            <person name="Simakov O."/>
            <person name="Wilson M."/>
            <person name="Piel J."/>
            <person name="Ashoor H."/>
            <person name="Bougouffa S."/>
            <person name="Bajic V.B."/>
            <person name="Ryu T."/>
            <person name="Ravasi T."/>
            <person name="Bayer T."/>
            <person name="Micklem G."/>
            <person name="Kim H."/>
            <person name="Bhak J."/>
            <person name="Lajeunesse T.C."/>
            <person name="Voolstra C.R."/>
        </authorList>
    </citation>
    <scope>NUCLEOTIDE SEQUENCE [LARGE SCALE GENOMIC DNA]</scope>
    <source>
        <strain evidence="3 4">CCMP2467</strain>
    </source>
</reference>